<sequence length="303" mass="33416">MKPQAVDRAKITILVDNYYDVLLPSTQHVKRVGPGQTKKPLMGGHGYALLVEVWKGDRYANMLVDFSHSLVVLLHNMESLGIEPDSIEAAFLTHGHFDHFGGLGGFAEKRSKPITVYAHPDAFYPKLVVTPAGKRGPWICEKEELGKKGVVWIEERLPTVVNDFFLISGEIERTTDFEKPWPAARVIKGGKEVQDLFIDEQVLGVLVEGKGLIVVSGCSHPGIVNIVKHMHNLTQERILAVIGGFHLSVLDKDTIEKTIDGIAAFEPELVVPCHCTGFHPSCMLASRFGDKFAINSVGTVIEF</sequence>
<dbReference type="STRING" id="1298851.TST_1111"/>
<dbReference type="OrthoDB" id="9803916at2"/>
<dbReference type="InterPro" id="IPR052926">
    <property type="entry name" value="Metallo-beta-lactamase_dom"/>
</dbReference>
<dbReference type="PANTHER" id="PTHR13754:SF13">
    <property type="entry name" value="METALLO-BETA-LACTAMASE SUPERFAMILY PROTEIN (AFU_ORTHOLOGUE AFUA_3G07630)"/>
    <property type="match status" value="1"/>
</dbReference>
<evidence type="ECO:0000313" key="3">
    <source>
        <dbReference type="Proteomes" id="UP000063234"/>
    </source>
</evidence>
<dbReference type="RefSeq" id="WP_068549897.1">
    <property type="nucleotide sequence ID" value="NZ_AP013035.1"/>
</dbReference>
<dbReference type="Proteomes" id="UP000063234">
    <property type="component" value="Chromosome"/>
</dbReference>
<protein>
    <submittedName>
        <fullName evidence="2">Beta-lactamase domain protein</fullName>
    </submittedName>
</protein>
<dbReference type="AlphaFoldDB" id="A0A0S3QUA4"/>
<evidence type="ECO:0000313" key="2">
    <source>
        <dbReference type="EMBL" id="BAT71905.1"/>
    </source>
</evidence>
<gene>
    <name evidence="2" type="ORF">TST_1111</name>
</gene>
<dbReference type="InterPro" id="IPR036866">
    <property type="entry name" value="RibonucZ/Hydroxyglut_hydro"/>
</dbReference>
<evidence type="ECO:0000259" key="1">
    <source>
        <dbReference type="Pfam" id="PF00753"/>
    </source>
</evidence>
<dbReference type="PANTHER" id="PTHR13754">
    <property type="entry name" value="METALLO-BETA-LACTAMASE SUPERFAMILY PROTEIN"/>
    <property type="match status" value="1"/>
</dbReference>
<organism evidence="2 3">
    <name type="scientific">Thermosulfidibacter takaii (strain DSM 17441 / JCM 13301 / NBRC 103674 / ABI70S6)</name>
    <dbReference type="NCBI Taxonomy" id="1298851"/>
    <lineage>
        <taxon>Bacteria</taxon>
        <taxon>Pseudomonadati</taxon>
        <taxon>Thermosulfidibacterota</taxon>
        <taxon>Thermosulfidibacteria</taxon>
        <taxon>Thermosulfidibacterales</taxon>
        <taxon>Thermosulfidibacteraceae</taxon>
    </lineage>
</organism>
<dbReference type="InterPro" id="IPR041712">
    <property type="entry name" value="DHPS-like_MBL-fold"/>
</dbReference>
<dbReference type="EMBL" id="AP013035">
    <property type="protein sequence ID" value="BAT71905.1"/>
    <property type="molecule type" value="Genomic_DNA"/>
</dbReference>
<dbReference type="KEGG" id="ttk:TST_1111"/>
<dbReference type="Gene3D" id="3.60.15.10">
    <property type="entry name" value="Ribonuclease Z/Hydroxyacylglutathione hydrolase-like"/>
    <property type="match status" value="1"/>
</dbReference>
<dbReference type="Pfam" id="PF00753">
    <property type="entry name" value="Lactamase_B"/>
    <property type="match status" value="1"/>
</dbReference>
<dbReference type="CDD" id="cd07713">
    <property type="entry name" value="DHPS-like_MBL-fold"/>
    <property type="match status" value="1"/>
</dbReference>
<name>A0A0S3QUA4_THET7</name>
<reference evidence="3" key="1">
    <citation type="journal article" date="2018" name="Science">
        <title>A primordial and reversible TCA cycle in a facultatively chemolithoautotrophic thermophile.</title>
        <authorList>
            <person name="Nunoura T."/>
            <person name="Chikaraishi Y."/>
            <person name="Izaki R."/>
            <person name="Suwa T."/>
            <person name="Sato T."/>
            <person name="Harada T."/>
            <person name="Mori K."/>
            <person name="Kato Y."/>
            <person name="Miyazaki M."/>
            <person name="Shimamura S."/>
            <person name="Yanagawa K."/>
            <person name="Shuto A."/>
            <person name="Ohkouchi N."/>
            <person name="Fujita N."/>
            <person name="Takaki Y."/>
            <person name="Atomi H."/>
            <person name="Takai K."/>
        </authorList>
    </citation>
    <scope>NUCLEOTIDE SEQUENCE [LARGE SCALE GENOMIC DNA]</scope>
    <source>
        <strain evidence="3">DSM 17441 / JCM 13301 / NBRC 103674 / ABI70S6</strain>
    </source>
</reference>
<proteinExistence type="predicted"/>
<dbReference type="SUPFAM" id="SSF56281">
    <property type="entry name" value="Metallo-hydrolase/oxidoreductase"/>
    <property type="match status" value="1"/>
</dbReference>
<accession>A0A0S3QUA4</accession>
<dbReference type="GO" id="GO:0016740">
    <property type="term" value="F:transferase activity"/>
    <property type="evidence" value="ECO:0007669"/>
    <property type="project" value="TreeGrafter"/>
</dbReference>
<keyword evidence="3" id="KW-1185">Reference proteome</keyword>
<dbReference type="InterPro" id="IPR001279">
    <property type="entry name" value="Metallo-B-lactamas"/>
</dbReference>
<feature type="domain" description="Metallo-beta-lactamase" evidence="1">
    <location>
        <begin position="75"/>
        <end position="156"/>
    </location>
</feature>